<dbReference type="EMBL" id="OIVN01000208">
    <property type="protein sequence ID" value="SPC76260.1"/>
    <property type="molecule type" value="Genomic_DNA"/>
</dbReference>
<organism evidence="1">
    <name type="scientific">Fagus sylvatica</name>
    <name type="common">Beechnut</name>
    <dbReference type="NCBI Taxonomy" id="28930"/>
    <lineage>
        <taxon>Eukaryota</taxon>
        <taxon>Viridiplantae</taxon>
        <taxon>Streptophyta</taxon>
        <taxon>Embryophyta</taxon>
        <taxon>Tracheophyta</taxon>
        <taxon>Spermatophyta</taxon>
        <taxon>Magnoliopsida</taxon>
        <taxon>eudicotyledons</taxon>
        <taxon>Gunneridae</taxon>
        <taxon>Pentapetalae</taxon>
        <taxon>rosids</taxon>
        <taxon>fabids</taxon>
        <taxon>Fagales</taxon>
        <taxon>Fagaceae</taxon>
        <taxon>Fagus</taxon>
    </lineage>
</organism>
<protein>
    <recommendedName>
        <fullName evidence="2">Reverse transcriptase domain-containing protein</fullName>
    </recommendedName>
</protein>
<dbReference type="AlphaFoldDB" id="A0A2N9ENJ5"/>
<reference evidence="1" key="1">
    <citation type="submission" date="2018-02" db="EMBL/GenBank/DDBJ databases">
        <authorList>
            <person name="Cohen D.B."/>
            <person name="Kent A.D."/>
        </authorList>
    </citation>
    <scope>NUCLEOTIDE SEQUENCE</scope>
</reference>
<name>A0A2N9ENJ5_FAGSY</name>
<accession>A0A2N9ENJ5</accession>
<evidence type="ECO:0000313" key="1">
    <source>
        <dbReference type="EMBL" id="SPC76260.1"/>
    </source>
</evidence>
<evidence type="ECO:0008006" key="2">
    <source>
        <dbReference type="Google" id="ProtNLM"/>
    </source>
</evidence>
<gene>
    <name evidence="1" type="ORF">FSB_LOCUS4142</name>
</gene>
<sequence>MGFGLKWQKWFRACISTVHFSVLINGSPEDGLGGLSISHLLYADDTILFCDTDMEQLMYIRLVLTCFEVVTGLKVNISKNVFKNHLVNWDVVCSPVKNGGLGVRKLVDFNKALLGGWCIDLVRGPHGCGLWKSVMGVWNQFIQNEVFPVLIECTLDREATVASVLSQQNGGVEWNVTFIRNFSNWEMDGVTAFLHLLYSPSPVSMDSDVLWWRLKKDGLFNI</sequence>
<proteinExistence type="predicted"/>